<keyword evidence="5" id="KW-1185">Reference proteome</keyword>
<organism evidence="4 5">
    <name type="scientific">Phaeodactylibacter luteus</name>
    <dbReference type="NCBI Taxonomy" id="1564516"/>
    <lineage>
        <taxon>Bacteria</taxon>
        <taxon>Pseudomonadati</taxon>
        <taxon>Bacteroidota</taxon>
        <taxon>Saprospiria</taxon>
        <taxon>Saprospirales</taxon>
        <taxon>Haliscomenobacteraceae</taxon>
        <taxon>Phaeodactylibacter</taxon>
    </lineage>
</organism>
<feature type="chain" id="PRO_5022815755" evidence="2">
    <location>
        <begin position="34"/>
        <end position="636"/>
    </location>
</feature>
<accession>A0A5C6S960</accession>
<sequence>MNLVNHKLMKQFQPARFLVVLCSLAAMSTGALAQQAAATAKIEAEKATVSGYSTVPDAYLIEVAGQDGMYWRYETEGTQAIEVSNRKADGSLLQDGLYTVQVTPIIKLAEAQRAALARLRTEADADNKIAEFREANGLPSEVSSLSMYLRVQEGAFVLPEEEVEAERWASVPEKSSAWHQDYPSLYAAIRKVSAQKGPRAVMASYNDLPLDNSPLSEDAQVFVTDLIVQGSACVGVDCNSNENFGFTTFRLKENNLRITFTDTSNSGSFPSNDWQLTANDSSNGGQNYFGIEDVTGGNTPFRVVAGAGNNALYIDAQGDVGLNTSTPVLELHIADGDSPGLRLEQTGQSGWTPQTWDVAGNEANFFVRDVTNSSKIPFKIKPNAPTNALFVNTNGNIGLGTGSPTHKAQIESGNLYVKSGSIGVNTEPTVALDVIGNSKLQGPTFVSNSFTQTGNVTSGFYTQFFQPVMVIDGANQRVGIGTGNPLHQLQLSEDDAVKPNGGDWMGASDRRLKKDIKPFTDGLEQVLQIRPVRYHYNGTLGLPTEPEFIGVIAQDMKEVAPYTVKPLHPNGQDDYLAYDGTAVSYLLVNAVQEQQQIIEAQAARIQELEARADEIDELKAQLEALARLVQQQADKK</sequence>
<proteinExistence type="predicted"/>
<protein>
    <submittedName>
        <fullName evidence="4">Tail fiber domain-containing protein</fullName>
    </submittedName>
</protein>
<reference evidence="4 5" key="1">
    <citation type="submission" date="2019-08" db="EMBL/GenBank/DDBJ databases">
        <title>Genome of Phaeodactylibacter luteus.</title>
        <authorList>
            <person name="Bowman J.P."/>
        </authorList>
    </citation>
    <scope>NUCLEOTIDE SEQUENCE [LARGE SCALE GENOMIC DNA]</scope>
    <source>
        <strain evidence="4 5">KCTC 42180</strain>
    </source>
</reference>
<evidence type="ECO:0000256" key="1">
    <source>
        <dbReference type="SAM" id="Coils"/>
    </source>
</evidence>
<dbReference type="AlphaFoldDB" id="A0A5C6S960"/>
<evidence type="ECO:0000259" key="3">
    <source>
        <dbReference type="PROSITE" id="PS51688"/>
    </source>
</evidence>
<dbReference type="PROSITE" id="PS51688">
    <property type="entry name" value="ICA"/>
    <property type="match status" value="1"/>
</dbReference>
<dbReference type="Pfam" id="PF13884">
    <property type="entry name" value="Peptidase_S74"/>
    <property type="match status" value="1"/>
</dbReference>
<feature type="domain" description="Peptidase S74" evidence="3">
    <location>
        <begin position="508"/>
        <end position="605"/>
    </location>
</feature>
<keyword evidence="1" id="KW-0175">Coiled coil</keyword>
<comment type="caution">
    <text evidence="4">The sequence shown here is derived from an EMBL/GenBank/DDBJ whole genome shotgun (WGS) entry which is preliminary data.</text>
</comment>
<feature type="signal peptide" evidence="2">
    <location>
        <begin position="1"/>
        <end position="33"/>
    </location>
</feature>
<dbReference type="EMBL" id="VOOR01000001">
    <property type="protein sequence ID" value="TXB70242.1"/>
    <property type="molecule type" value="Genomic_DNA"/>
</dbReference>
<gene>
    <name evidence="4" type="ORF">FRY97_00620</name>
</gene>
<evidence type="ECO:0000313" key="5">
    <source>
        <dbReference type="Proteomes" id="UP000321580"/>
    </source>
</evidence>
<dbReference type="Proteomes" id="UP000321580">
    <property type="component" value="Unassembled WGS sequence"/>
</dbReference>
<name>A0A5C6S960_9BACT</name>
<dbReference type="OrthoDB" id="1001730at2"/>
<feature type="coiled-coil region" evidence="1">
    <location>
        <begin position="591"/>
        <end position="635"/>
    </location>
</feature>
<evidence type="ECO:0000313" key="4">
    <source>
        <dbReference type="EMBL" id="TXB70242.1"/>
    </source>
</evidence>
<dbReference type="InterPro" id="IPR030392">
    <property type="entry name" value="S74_ICA"/>
</dbReference>
<keyword evidence="2" id="KW-0732">Signal</keyword>
<evidence type="ECO:0000256" key="2">
    <source>
        <dbReference type="SAM" id="SignalP"/>
    </source>
</evidence>